<proteinExistence type="predicted"/>
<evidence type="ECO:0000256" key="1">
    <source>
        <dbReference type="SAM" id="Phobius"/>
    </source>
</evidence>
<evidence type="ECO:0000313" key="3">
    <source>
        <dbReference type="Proteomes" id="UP000603602"/>
    </source>
</evidence>
<dbReference type="InterPro" id="IPR043130">
    <property type="entry name" value="CDP-OH_PTrfase_TM_dom"/>
</dbReference>
<keyword evidence="1" id="KW-0812">Transmembrane</keyword>
<evidence type="ECO:0000313" key="2">
    <source>
        <dbReference type="EMBL" id="MBD8502885.1"/>
    </source>
</evidence>
<feature type="transmembrane region" description="Helical" evidence="1">
    <location>
        <begin position="153"/>
        <end position="169"/>
    </location>
</feature>
<gene>
    <name evidence="2" type="ORF">IFO67_08325</name>
</gene>
<keyword evidence="3" id="KW-1185">Reference proteome</keyword>
<feature type="transmembrane region" description="Helical" evidence="1">
    <location>
        <begin position="100"/>
        <end position="126"/>
    </location>
</feature>
<protein>
    <submittedName>
        <fullName evidence="2">CDP-alcohol phosphatidyltransferase family protein</fullName>
    </submittedName>
</protein>
<dbReference type="Pfam" id="PF01066">
    <property type="entry name" value="CDP-OH_P_transf"/>
    <property type="match status" value="1"/>
</dbReference>
<dbReference type="InterPro" id="IPR000462">
    <property type="entry name" value="CDP-OH_P_trans"/>
</dbReference>
<dbReference type="EMBL" id="JACYTO010000001">
    <property type="protein sequence ID" value="MBD8502885.1"/>
    <property type="molecule type" value="Genomic_DNA"/>
</dbReference>
<feature type="transmembrane region" description="Helical" evidence="1">
    <location>
        <begin position="31"/>
        <end position="59"/>
    </location>
</feature>
<dbReference type="Gene3D" id="1.20.120.1760">
    <property type="match status" value="1"/>
</dbReference>
<dbReference type="Proteomes" id="UP000603602">
    <property type="component" value="Unassembled WGS sequence"/>
</dbReference>
<sequence length="206" mass="21421">MTSVYRLKPAFQALLRPLVKRLARAGVTANAVTVAALAGSVALGCALFFSGQTALFLLLPVWMLLRMGLNAVDGMLAREFGQQSALGAYLNELADVVSDAALYLPFALIAPFGCLSVGAVILLSVIAEMAGAMAPMVGAPRCYDGPMGKSDRALVFGALGLWVGLAGGLPDWLAWSMPAIALAIGASIINRVRSGVRQAVRPHPKG</sequence>
<keyword evidence="1" id="KW-1133">Transmembrane helix</keyword>
<name>A0ABR9B946_9RHOO</name>
<accession>A0ABR9B946</accession>
<keyword evidence="1" id="KW-0472">Membrane</keyword>
<comment type="caution">
    <text evidence="2">The sequence shown here is derived from an EMBL/GenBank/DDBJ whole genome shotgun (WGS) entry which is preliminary data.</text>
</comment>
<dbReference type="RefSeq" id="WP_187717632.1">
    <property type="nucleotide sequence ID" value="NZ_JACTAH010000001.1"/>
</dbReference>
<reference evidence="3" key="1">
    <citation type="submission" date="2023-07" db="EMBL/GenBank/DDBJ databases">
        <title>Thauera sp. CAU 1555 isolated from sand of Yaerae Beach.</title>
        <authorList>
            <person name="Kim W."/>
        </authorList>
    </citation>
    <scope>NUCLEOTIDE SEQUENCE [LARGE SCALE GENOMIC DNA]</scope>
    <source>
        <strain evidence="3">CAU 1555</strain>
    </source>
</reference>
<organism evidence="2 3">
    <name type="scientific">Thauera sedimentorum</name>
    <dbReference type="NCBI Taxonomy" id="2767595"/>
    <lineage>
        <taxon>Bacteria</taxon>
        <taxon>Pseudomonadati</taxon>
        <taxon>Pseudomonadota</taxon>
        <taxon>Betaproteobacteria</taxon>
        <taxon>Rhodocyclales</taxon>
        <taxon>Zoogloeaceae</taxon>
        <taxon>Thauera</taxon>
    </lineage>
</organism>